<evidence type="ECO:0000256" key="8">
    <source>
        <dbReference type="ARBA" id="ARBA00022989"/>
    </source>
</evidence>
<proteinExistence type="inferred from homology"/>
<dbReference type="PANTHER" id="PTHR32361">
    <property type="entry name" value="FERRIC/CUPRIC REDUCTASE TRANSMEMBRANE COMPONENT"/>
    <property type="match status" value="1"/>
</dbReference>
<gene>
    <name evidence="15" type="ORF">N7468_002780</name>
</gene>
<dbReference type="InterPro" id="IPR017938">
    <property type="entry name" value="Riboflavin_synthase-like_b-brl"/>
</dbReference>
<name>A0A9W9PMB5_9EURO</name>
<dbReference type="SFLD" id="SFLDS00052">
    <property type="entry name" value="Ferric_Reductase_Domain"/>
    <property type="match status" value="1"/>
</dbReference>
<keyword evidence="11 13" id="KW-0472">Membrane</keyword>
<keyword evidence="16" id="KW-1185">Reference proteome</keyword>
<dbReference type="Pfam" id="PF08022">
    <property type="entry name" value="FAD_binding_8"/>
    <property type="match status" value="1"/>
</dbReference>
<dbReference type="GO" id="GO:0005886">
    <property type="term" value="C:plasma membrane"/>
    <property type="evidence" value="ECO:0007669"/>
    <property type="project" value="UniProtKB-SubCell"/>
</dbReference>
<reference evidence="15" key="2">
    <citation type="journal article" date="2023" name="IMA Fungus">
        <title>Comparative genomic study of the Penicillium genus elucidates a diverse pangenome and 15 lateral gene transfer events.</title>
        <authorList>
            <person name="Petersen C."/>
            <person name="Sorensen T."/>
            <person name="Nielsen M.R."/>
            <person name="Sondergaard T.E."/>
            <person name="Sorensen J.L."/>
            <person name="Fitzpatrick D.A."/>
            <person name="Frisvad J.C."/>
            <person name="Nielsen K.L."/>
        </authorList>
    </citation>
    <scope>NUCLEOTIDE SEQUENCE</scope>
    <source>
        <strain evidence="15">IBT 19713</strain>
    </source>
</reference>
<feature type="transmembrane region" description="Helical" evidence="13">
    <location>
        <begin position="254"/>
        <end position="271"/>
    </location>
</feature>
<protein>
    <recommendedName>
        <fullName evidence="3">ferric-chelate reductase (NADPH)</fullName>
        <ecNumber evidence="3">1.16.1.9</ecNumber>
    </recommendedName>
</protein>
<dbReference type="EMBL" id="JAPQKS010000002">
    <property type="protein sequence ID" value="KAJ5247797.1"/>
    <property type="molecule type" value="Genomic_DNA"/>
</dbReference>
<evidence type="ECO:0000313" key="15">
    <source>
        <dbReference type="EMBL" id="KAJ5247797.1"/>
    </source>
</evidence>
<keyword evidence="6 13" id="KW-0812">Transmembrane</keyword>
<dbReference type="GO" id="GO:0015677">
    <property type="term" value="P:copper ion import"/>
    <property type="evidence" value="ECO:0007669"/>
    <property type="project" value="TreeGrafter"/>
</dbReference>
<sequence length="597" mass="67348">MPMVPFLDQPVMLHSSRNPGECTMTPEQCAYKTRYWVYWYEADHRYALPTVAFFMVAIILFAIAHVVSQVSPTRVKASSIWLRPLAFLRYLSYKMWRIAGWNSQSLGVFLLGGAGLIFFFAMTLGPRPYYWPNTREISYGNSPPIATRAGFLALGCMPFLIVLGAKANPITAITGISHEKLNVWHNWVAWAMFVLALVHTFPFIVYHIWKGDLVKQWNDEGIWVTGVVAIIAQAWLTFFSISWIRNRYYEFFKATHYFMAIVFVIFFFLHCDFRMSSWDYFIATGVLYTLCWLYAQCRTWFEHGVRHKATLVAESDYTMKITIKTQMHWAPGQHIFLRFLTCGVHALTAHPFTVCSVPQTNGENELVFYVRQRGGLTARLMGLAKKTPGAQVPVLMDGPYGGFSEGRLEEFDKSLVICGGAGAGLALSLIEEFVRCSNFRQGKEMRVILATRDPGMKAWYTHALEDLATRQSWQKSVPGLSIRIHETFSATPALAPTTDNKVFEVEEGTASKSVHSKESESLVYEIFNVQFFSGRPNLPLAVQNISENAGSSIGTVVCGPASMTHDVSSAASEAQSHILSGKPGFAKELWLHRENFS</sequence>
<dbReference type="InterPro" id="IPR013112">
    <property type="entry name" value="FAD-bd_8"/>
</dbReference>
<comment type="similarity">
    <text evidence="2">Belongs to the ferric reductase (FRE) family.</text>
</comment>
<evidence type="ECO:0000256" key="7">
    <source>
        <dbReference type="ARBA" id="ARBA00022982"/>
    </source>
</evidence>
<feature type="domain" description="FAD-binding FR-type" evidence="14">
    <location>
        <begin position="298"/>
        <end position="406"/>
    </location>
</feature>
<dbReference type="GeneID" id="83199380"/>
<dbReference type="GO" id="GO:0006826">
    <property type="term" value="P:iron ion transport"/>
    <property type="evidence" value="ECO:0007669"/>
    <property type="project" value="TreeGrafter"/>
</dbReference>
<dbReference type="InterPro" id="IPR039261">
    <property type="entry name" value="FNR_nucleotide-bd"/>
</dbReference>
<feature type="transmembrane region" description="Helical" evidence="13">
    <location>
        <begin position="145"/>
        <end position="167"/>
    </location>
</feature>
<evidence type="ECO:0000256" key="9">
    <source>
        <dbReference type="ARBA" id="ARBA00023002"/>
    </source>
</evidence>
<feature type="transmembrane region" description="Helical" evidence="13">
    <location>
        <begin position="221"/>
        <end position="242"/>
    </location>
</feature>
<dbReference type="InterPro" id="IPR013130">
    <property type="entry name" value="Fe3_Rdtase_TM_dom"/>
</dbReference>
<feature type="transmembrane region" description="Helical" evidence="13">
    <location>
        <begin position="187"/>
        <end position="209"/>
    </location>
</feature>
<dbReference type="PROSITE" id="PS51384">
    <property type="entry name" value="FAD_FR"/>
    <property type="match status" value="1"/>
</dbReference>
<feature type="transmembrane region" description="Helical" evidence="13">
    <location>
        <begin position="46"/>
        <end position="68"/>
    </location>
</feature>
<evidence type="ECO:0000256" key="13">
    <source>
        <dbReference type="SAM" id="Phobius"/>
    </source>
</evidence>
<dbReference type="InterPro" id="IPR017927">
    <property type="entry name" value="FAD-bd_FR_type"/>
</dbReference>
<evidence type="ECO:0000256" key="10">
    <source>
        <dbReference type="ARBA" id="ARBA00023065"/>
    </source>
</evidence>
<evidence type="ECO:0000259" key="14">
    <source>
        <dbReference type="PROSITE" id="PS51384"/>
    </source>
</evidence>
<keyword evidence="9" id="KW-0560">Oxidoreductase</keyword>
<evidence type="ECO:0000256" key="1">
    <source>
        <dbReference type="ARBA" id="ARBA00004651"/>
    </source>
</evidence>
<comment type="subcellular location">
    <subcellularLocation>
        <location evidence="1">Cell membrane</location>
        <topology evidence="1">Multi-pass membrane protein</topology>
    </subcellularLocation>
</comment>
<dbReference type="CDD" id="cd06186">
    <property type="entry name" value="NOX_Duox_like_FAD_NADP"/>
    <property type="match status" value="1"/>
</dbReference>
<evidence type="ECO:0000256" key="6">
    <source>
        <dbReference type="ARBA" id="ARBA00022692"/>
    </source>
</evidence>
<dbReference type="Gene3D" id="3.40.50.80">
    <property type="entry name" value="Nucleotide-binding domain of ferredoxin-NADP reductase (FNR) module"/>
    <property type="match status" value="1"/>
</dbReference>
<dbReference type="GO" id="GO:0052851">
    <property type="term" value="F:ferric-chelate reductase (NADPH) activity"/>
    <property type="evidence" value="ECO:0007669"/>
    <property type="project" value="UniProtKB-EC"/>
</dbReference>
<evidence type="ECO:0000256" key="12">
    <source>
        <dbReference type="ARBA" id="ARBA00048483"/>
    </source>
</evidence>
<organism evidence="15 16">
    <name type="scientific">Penicillium chermesinum</name>
    <dbReference type="NCBI Taxonomy" id="63820"/>
    <lineage>
        <taxon>Eukaryota</taxon>
        <taxon>Fungi</taxon>
        <taxon>Dikarya</taxon>
        <taxon>Ascomycota</taxon>
        <taxon>Pezizomycotina</taxon>
        <taxon>Eurotiomycetes</taxon>
        <taxon>Eurotiomycetidae</taxon>
        <taxon>Eurotiales</taxon>
        <taxon>Aspergillaceae</taxon>
        <taxon>Penicillium</taxon>
    </lineage>
</organism>
<dbReference type="Pfam" id="PF01794">
    <property type="entry name" value="Ferric_reduct"/>
    <property type="match status" value="1"/>
</dbReference>
<dbReference type="Pfam" id="PF08030">
    <property type="entry name" value="NAD_binding_6"/>
    <property type="match status" value="1"/>
</dbReference>
<accession>A0A9W9PMB5</accession>
<evidence type="ECO:0000256" key="11">
    <source>
        <dbReference type="ARBA" id="ARBA00023136"/>
    </source>
</evidence>
<dbReference type="SUPFAM" id="SSF63380">
    <property type="entry name" value="Riboflavin synthase domain-like"/>
    <property type="match status" value="1"/>
</dbReference>
<feature type="transmembrane region" description="Helical" evidence="13">
    <location>
        <begin position="105"/>
        <end position="124"/>
    </location>
</feature>
<dbReference type="EC" id="1.16.1.9" evidence="3"/>
<keyword evidence="4" id="KW-0813">Transport</keyword>
<dbReference type="RefSeq" id="XP_058335218.1">
    <property type="nucleotide sequence ID" value="XM_058472077.1"/>
</dbReference>
<evidence type="ECO:0000313" key="16">
    <source>
        <dbReference type="Proteomes" id="UP001150941"/>
    </source>
</evidence>
<dbReference type="SUPFAM" id="SSF52343">
    <property type="entry name" value="Ferredoxin reductase-like, C-terminal NADP-linked domain"/>
    <property type="match status" value="1"/>
</dbReference>
<dbReference type="SFLD" id="SFLDG01168">
    <property type="entry name" value="Ferric_reductase_subgroup_(FRE"/>
    <property type="match status" value="1"/>
</dbReference>
<dbReference type="Proteomes" id="UP001150941">
    <property type="component" value="Unassembled WGS sequence"/>
</dbReference>
<reference evidence="15" key="1">
    <citation type="submission" date="2022-11" db="EMBL/GenBank/DDBJ databases">
        <authorList>
            <person name="Petersen C."/>
        </authorList>
    </citation>
    <scope>NUCLEOTIDE SEQUENCE</scope>
    <source>
        <strain evidence="15">IBT 19713</strain>
    </source>
</reference>
<comment type="caution">
    <text evidence="15">The sequence shown here is derived from an EMBL/GenBank/DDBJ whole genome shotgun (WGS) entry which is preliminary data.</text>
</comment>
<dbReference type="AlphaFoldDB" id="A0A9W9PMB5"/>
<keyword evidence="7" id="KW-0249">Electron transport</keyword>
<dbReference type="OrthoDB" id="17725at2759"/>
<dbReference type="InterPro" id="IPR013121">
    <property type="entry name" value="Fe_red_NAD-bd_6"/>
</dbReference>
<evidence type="ECO:0000256" key="2">
    <source>
        <dbReference type="ARBA" id="ARBA00006278"/>
    </source>
</evidence>
<evidence type="ECO:0000256" key="4">
    <source>
        <dbReference type="ARBA" id="ARBA00022448"/>
    </source>
</evidence>
<evidence type="ECO:0000256" key="5">
    <source>
        <dbReference type="ARBA" id="ARBA00022475"/>
    </source>
</evidence>
<comment type="catalytic activity">
    <reaction evidence="12">
        <text>2 a Fe(II)-siderophore + NADP(+) + H(+) = 2 a Fe(III)-siderophore + NADPH</text>
        <dbReference type="Rhea" id="RHEA:28795"/>
        <dbReference type="Rhea" id="RHEA-COMP:11342"/>
        <dbReference type="Rhea" id="RHEA-COMP:11344"/>
        <dbReference type="ChEBI" id="CHEBI:15378"/>
        <dbReference type="ChEBI" id="CHEBI:29033"/>
        <dbReference type="ChEBI" id="CHEBI:29034"/>
        <dbReference type="ChEBI" id="CHEBI:57783"/>
        <dbReference type="ChEBI" id="CHEBI:58349"/>
        <dbReference type="EC" id="1.16.1.9"/>
    </reaction>
</comment>
<keyword evidence="10" id="KW-0406">Ion transport</keyword>
<keyword evidence="8 13" id="KW-1133">Transmembrane helix</keyword>
<keyword evidence="5" id="KW-1003">Cell membrane</keyword>
<evidence type="ECO:0000256" key="3">
    <source>
        <dbReference type="ARBA" id="ARBA00012668"/>
    </source>
</evidence>
<dbReference type="InterPro" id="IPR051410">
    <property type="entry name" value="Ferric/Cupric_Reductase"/>
</dbReference>
<dbReference type="GO" id="GO:0006879">
    <property type="term" value="P:intracellular iron ion homeostasis"/>
    <property type="evidence" value="ECO:0007669"/>
    <property type="project" value="TreeGrafter"/>
</dbReference>